<reference evidence="1 2" key="1">
    <citation type="submission" date="2011-03" db="EMBL/GenBank/DDBJ databases">
        <title>The complete genome of Archaeoglobus veneficus SNP6.</title>
        <authorList>
            <consortium name="US DOE Joint Genome Institute (JGI-PGF)"/>
            <person name="Lucas S."/>
            <person name="Copeland A."/>
            <person name="Lapidus A."/>
            <person name="Bruce D."/>
            <person name="Goodwin L."/>
            <person name="Pitluck S."/>
            <person name="Kyrpides N."/>
            <person name="Mavromatis K."/>
            <person name="Pagani I."/>
            <person name="Ivanova N."/>
            <person name="Mikhailova N."/>
            <person name="Lu M."/>
            <person name="Detter J.C."/>
            <person name="Tapia R."/>
            <person name="Han C."/>
            <person name="Land M."/>
            <person name="Hauser L."/>
            <person name="Markowitz V."/>
            <person name="Cheng J.-F."/>
            <person name="Hugenholtz P."/>
            <person name="Woyke T."/>
            <person name="Wu D."/>
            <person name="Spring S."/>
            <person name="Brambilla E."/>
            <person name="Klenk H.-P."/>
            <person name="Eisen J.A."/>
        </authorList>
    </citation>
    <scope>NUCLEOTIDE SEQUENCE [LARGE SCALE GENOMIC DNA]</scope>
    <source>
        <strain>SNP6</strain>
    </source>
</reference>
<dbReference type="AlphaFoldDB" id="F2KQN7"/>
<proteinExistence type="predicted"/>
<dbReference type="EMBL" id="CP002588">
    <property type="protein sequence ID" value="AEA46599.1"/>
    <property type="molecule type" value="Genomic_DNA"/>
</dbReference>
<keyword evidence="2" id="KW-1185">Reference proteome</keyword>
<gene>
    <name evidence="1" type="ordered locus">Arcve_0578</name>
</gene>
<dbReference type="eggNOG" id="arCOG03793">
    <property type="taxonomic scope" value="Archaea"/>
</dbReference>
<evidence type="ECO:0000313" key="2">
    <source>
        <dbReference type="Proteomes" id="UP000008136"/>
    </source>
</evidence>
<name>F2KQN7_ARCVS</name>
<dbReference type="Proteomes" id="UP000008136">
    <property type="component" value="Chromosome"/>
</dbReference>
<dbReference type="HOGENOM" id="CLU_102816_0_0_2"/>
<evidence type="ECO:0000313" key="1">
    <source>
        <dbReference type="EMBL" id="AEA46599.1"/>
    </source>
</evidence>
<protein>
    <submittedName>
        <fullName evidence="1">Uncharacterized protein</fullName>
    </submittedName>
</protein>
<dbReference type="KEGG" id="ave:Arcve_0578"/>
<organism evidence="1 2">
    <name type="scientific">Archaeoglobus veneficus (strain DSM 11195 / SNP6)</name>
    <dbReference type="NCBI Taxonomy" id="693661"/>
    <lineage>
        <taxon>Archaea</taxon>
        <taxon>Methanobacteriati</taxon>
        <taxon>Methanobacteriota</taxon>
        <taxon>Archaeoglobi</taxon>
        <taxon>Archaeoglobales</taxon>
        <taxon>Archaeoglobaceae</taxon>
        <taxon>Archaeoglobus</taxon>
    </lineage>
</organism>
<sequence>MPNAYIRCKFIKYMPEVEMDIDGLIEFCNGKRVRIIYSVHIPALAFLFHHYLPHFIRKEKEIVFLLYSEGLARKLEVEYQAFFEKMDPEKQKIKDALDNARIIKVGSNEKIPFGKLGDYIQLTDLDTIMDELTTKLSNFDGNVLLVIYGLHLVSAVYGSKGVERILKLFDVLEDDLTMVSMVPSEIYPTSHHVLFQELYDIVIKISTEEEFVAFGEDTFLVGIVQSFTPKIPIGYMRVRVIPELRLERIGTLVRS</sequence>
<accession>F2KQN7</accession>